<dbReference type="Gene3D" id="1.10.443.10">
    <property type="entry name" value="Intergrase catalytic core"/>
    <property type="match status" value="1"/>
</dbReference>
<gene>
    <name evidence="5" type="ORF">Zmor_024416</name>
</gene>
<dbReference type="PANTHER" id="PTHR21446:SF12">
    <property type="entry name" value="POTASSIUM CHANNEL TETRAMERIZATION DOMAIN CONTAINING 1"/>
    <property type="match status" value="1"/>
</dbReference>
<feature type="coiled-coil region" evidence="2">
    <location>
        <begin position="388"/>
        <end position="451"/>
    </location>
</feature>
<feature type="region of interest" description="Disordered" evidence="3">
    <location>
        <begin position="1"/>
        <end position="31"/>
    </location>
</feature>
<dbReference type="GO" id="GO:0006310">
    <property type="term" value="P:DNA recombination"/>
    <property type="evidence" value="ECO:0007669"/>
    <property type="project" value="UniProtKB-KW"/>
</dbReference>
<reference evidence="5" key="1">
    <citation type="journal article" date="2023" name="G3 (Bethesda)">
        <title>Whole genome assemblies of Zophobas morio and Tenebrio molitor.</title>
        <authorList>
            <person name="Kaur S."/>
            <person name="Stinson S.A."/>
            <person name="diCenzo G.C."/>
        </authorList>
    </citation>
    <scope>NUCLEOTIDE SEQUENCE</scope>
    <source>
        <strain evidence="5">QUZm001</strain>
    </source>
</reference>
<dbReference type="Proteomes" id="UP001168821">
    <property type="component" value="Unassembled WGS sequence"/>
</dbReference>
<dbReference type="InterPro" id="IPR011010">
    <property type="entry name" value="DNA_brk_join_enz"/>
</dbReference>
<keyword evidence="6" id="KW-1185">Reference proteome</keyword>
<evidence type="ECO:0000256" key="2">
    <source>
        <dbReference type="SAM" id="Coils"/>
    </source>
</evidence>
<sequence length="465" mass="53993">MQEKRFGSKSEEEIDAEISKSTPWNTKKSRDSVWRQFSSFLKEKGYNLEQSTSPESLNTILKSWASNMKKKDGTDYKENVIKHMFNTTAKLVQEKYFNEWNIKINPFTDPCFKAARDARDATRRKLQTLPEKRTVNSAALTENEFLNMVQILNENTPDGLQKKFFLIASFELAWRGGEGASCFTYYFKPEIDNKGLTTGRIEYNPVFSKTAQGGSKPLTSSKWLTKNKDNPNLCPVRLYHLLMMKRRNNINTDRMFLTPNPFWNKIQNAVWYKNSPVGVNEIGKWVKSLAIVTGLDIKRRKISNHSVRSSAVSALAKAGVEEQQLMKITGHQNVNSIKPYLQLDDEHHKSIINKIRNNSVNHAFRRSKIIVRSPIKSTNQGNQTTVYMEEIKKLLNEFKKDLTDQMSKIRNGIRSDINEIKDEIKNMKREIKNNREEVKQIATDIDEMKIETAKKKRIYLSEYRQ</sequence>
<dbReference type="SUPFAM" id="SSF56349">
    <property type="entry name" value="DNA breaking-rejoining enzymes"/>
    <property type="match status" value="1"/>
</dbReference>
<keyword evidence="1" id="KW-0233">DNA recombination</keyword>
<comment type="caution">
    <text evidence="5">The sequence shown here is derived from an EMBL/GenBank/DDBJ whole genome shotgun (WGS) entry which is preliminary data.</text>
</comment>
<proteinExistence type="predicted"/>
<dbReference type="PANTHER" id="PTHR21446">
    <property type="entry name" value="DUF3504 DOMAIN-CONTAINING PROTEIN"/>
    <property type="match status" value="1"/>
</dbReference>
<dbReference type="GO" id="GO:0003677">
    <property type="term" value="F:DNA binding"/>
    <property type="evidence" value="ECO:0007669"/>
    <property type="project" value="InterPro"/>
</dbReference>
<dbReference type="InterPro" id="IPR002104">
    <property type="entry name" value="Integrase_catalytic"/>
</dbReference>
<dbReference type="Pfam" id="PF00589">
    <property type="entry name" value="Phage_integrase"/>
    <property type="match status" value="1"/>
</dbReference>
<evidence type="ECO:0000313" key="5">
    <source>
        <dbReference type="EMBL" id="KAJ3646849.1"/>
    </source>
</evidence>
<keyword evidence="2" id="KW-0175">Coiled coil</keyword>
<evidence type="ECO:0000259" key="4">
    <source>
        <dbReference type="PROSITE" id="PS51898"/>
    </source>
</evidence>
<feature type="compositionally biased region" description="Basic and acidic residues" evidence="3">
    <location>
        <begin position="1"/>
        <end position="11"/>
    </location>
</feature>
<organism evidence="5 6">
    <name type="scientific">Zophobas morio</name>
    <dbReference type="NCBI Taxonomy" id="2755281"/>
    <lineage>
        <taxon>Eukaryota</taxon>
        <taxon>Metazoa</taxon>
        <taxon>Ecdysozoa</taxon>
        <taxon>Arthropoda</taxon>
        <taxon>Hexapoda</taxon>
        <taxon>Insecta</taxon>
        <taxon>Pterygota</taxon>
        <taxon>Neoptera</taxon>
        <taxon>Endopterygota</taxon>
        <taxon>Coleoptera</taxon>
        <taxon>Polyphaga</taxon>
        <taxon>Cucujiformia</taxon>
        <taxon>Tenebrionidae</taxon>
        <taxon>Zophobas</taxon>
    </lineage>
</organism>
<dbReference type="InterPro" id="IPR052787">
    <property type="entry name" value="MAVS"/>
</dbReference>
<feature type="domain" description="Tyr recombinase" evidence="4">
    <location>
        <begin position="135"/>
        <end position="353"/>
    </location>
</feature>
<accession>A0AA38I0C2</accession>
<evidence type="ECO:0000313" key="6">
    <source>
        <dbReference type="Proteomes" id="UP001168821"/>
    </source>
</evidence>
<dbReference type="EMBL" id="JALNTZ010000007">
    <property type="protein sequence ID" value="KAJ3646849.1"/>
    <property type="molecule type" value="Genomic_DNA"/>
</dbReference>
<dbReference type="AlphaFoldDB" id="A0AA38I0C2"/>
<protein>
    <recommendedName>
        <fullName evidence="4">Tyr recombinase domain-containing protein</fullName>
    </recommendedName>
</protein>
<evidence type="ECO:0000256" key="3">
    <source>
        <dbReference type="SAM" id="MobiDB-lite"/>
    </source>
</evidence>
<dbReference type="InterPro" id="IPR013762">
    <property type="entry name" value="Integrase-like_cat_sf"/>
</dbReference>
<dbReference type="GO" id="GO:0015074">
    <property type="term" value="P:DNA integration"/>
    <property type="evidence" value="ECO:0007669"/>
    <property type="project" value="InterPro"/>
</dbReference>
<dbReference type="PROSITE" id="PS51898">
    <property type="entry name" value="TYR_RECOMBINASE"/>
    <property type="match status" value="1"/>
</dbReference>
<evidence type="ECO:0000256" key="1">
    <source>
        <dbReference type="ARBA" id="ARBA00023172"/>
    </source>
</evidence>
<name>A0AA38I0C2_9CUCU</name>